<accession>A0AAN5D2V2</accession>
<name>A0AAN5D2V2_9BILA</name>
<dbReference type="PANTHER" id="PTHR11188">
    <property type="entry name" value="ARRESTIN DOMAIN CONTAINING PROTEIN"/>
    <property type="match status" value="1"/>
</dbReference>
<dbReference type="SUPFAM" id="SSF81296">
    <property type="entry name" value="E set domains"/>
    <property type="match status" value="2"/>
</dbReference>
<dbReference type="PANTHER" id="PTHR11188:SF175">
    <property type="entry name" value="ARRESTIN C-TERMINAL-LIKE DOMAIN-CONTAINING PROTEIN"/>
    <property type="match status" value="1"/>
</dbReference>
<keyword evidence="4" id="KW-1185">Reference proteome</keyword>
<sequence>SFHGEANTKWEETHGSGDSTVTYTYSAITPYVTGSAVVWTPPSGKSTAHLPLGNHRFPFKFLLPLNCPPSFQGGNGCIRYYCKAIIYRPWYSADQMASRRFIVKRPSDLNLIPEVCSPLQRSGSKEIKFLCRKKGYIGILVRVPKRGFVPGEIIAFEAEIVNCSSQTIENERNLSWAL</sequence>
<evidence type="ECO:0000313" key="3">
    <source>
        <dbReference type="EMBL" id="GMR54624.1"/>
    </source>
</evidence>
<evidence type="ECO:0000256" key="1">
    <source>
        <dbReference type="ARBA" id="ARBA00005298"/>
    </source>
</evidence>
<dbReference type="AlphaFoldDB" id="A0AAN5D2V2"/>
<dbReference type="GO" id="GO:0015031">
    <property type="term" value="P:protein transport"/>
    <property type="evidence" value="ECO:0007669"/>
    <property type="project" value="TreeGrafter"/>
</dbReference>
<reference evidence="4" key="1">
    <citation type="submission" date="2022-10" db="EMBL/GenBank/DDBJ databases">
        <title>Genome assembly of Pristionchus species.</title>
        <authorList>
            <person name="Yoshida K."/>
            <person name="Sommer R.J."/>
        </authorList>
    </citation>
    <scope>NUCLEOTIDE SEQUENCE [LARGE SCALE GENOMIC DNA]</scope>
    <source>
        <strain evidence="4">RS5460</strain>
    </source>
</reference>
<dbReference type="GO" id="GO:0005737">
    <property type="term" value="C:cytoplasm"/>
    <property type="evidence" value="ECO:0007669"/>
    <property type="project" value="TreeGrafter"/>
</dbReference>
<dbReference type="Gene3D" id="2.60.40.640">
    <property type="match status" value="2"/>
</dbReference>
<dbReference type="InterPro" id="IPR014752">
    <property type="entry name" value="Arrestin-like_C"/>
</dbReference>
<proteinExistence type="inferred from homology"/>
<organism evidence="3 4">
    <name type="scientific">Pristionchus mayeri</name>
    <dbReference type="NCBI Taxonomy" id="1317129"/>
    <lineage>
        <taxon>Eukaryota</taxon>
        <taxon>Metazoa</taxon>
        <taxon>Ecdysozoa</taxon>
        <taxon>Nematoda</taxon>
        <taxon>Chromadorea</taxon>
        <taxon>Rhabditida</taxon>
        <taxon>Rhabditina</taxon>
        <taxon>Diplogasteromorpha</taxon>
        <taxon>Diplogasteroidea</taxon>
        <taxon>Neodiplogasteridae</taxon>
        <taxon>Pristionchus</taxon>
    </lineage>
</organism>
<dbReference type="InterPro" id="IPR050357">
    <property type="entry name" value="Arrestin_domain-protein"/>
</dbReference>
<comment type="similarity">
    <text evidence="1">Belongs to the arrestin family.</text>
</comment>
<dbReference type="Proteomes" id="UP001328107">
    <property type="component" value="Unassembled WGS sequence"/>
</dbReference>
<protein>
    <recommendedName>
        <fullName evidence="2">Arrestin-like N-terminal domain-containing protein</fullName>
    </recommendedName>
</protein>
<dbReference type="EMBL" id="BTRK01000005">
    <property type="protein sequence ID" value="GMR54624.1"/>
    <property type="molecule type" value="Genomic_DNA"/>
</dbReference>
<dbReference type="InterPro" id="IPR011021">
    <property type="entry name" value="Arrestin-like_N"/>
</dbReference>
<dbReference type="Pfam" id="PF00339">
    <property type="entry name" value="Arrestin_N"/>
    <property type="match status" value="1"/>
</dbReference>
<dbReference type="InterPro" id="IPR014756">
    <property type="entry name" value="Ig_E-set"/>
</dbReference>
<evidence type="ECO:0000313" key="4">
    <source>
        <dbReference type="Proteomes" id="UP001328107"/>
    </source>
</evidence>
<feature type="non-terminal residue" evidence="3">
    <location>
        <position position="1"/>
    </location>
</feature>
<evidence type="ECO:0000259" key="2">
    <source>
        <dbReference type="Pfam" id="PF00339"/>
    </source>
</evidence>
<feature type="domain" description="Arrestin-like N-terminal" evidence="2">
    <location>
        <begin position="2"/>
        <end position="110"/>
    </location>
</feature>
<gene>
    <name evidence="3" type="ORF">PMAYCL1PPCAC_24819</name>
</gene>
<comment type="caution">
    <text evidence="3">The sequence shown here is derived from an EMBL/GenBank/DDBJ whole genome shotgun (WGS) entry which is preliminary data.</text>
</comment>